<gene>
    <name evidence="1" type="ORF">H2B03_03065</name>
</gene>
<reference evidence="1 2" key="1">
    <citation type="journal article" date="2020" name="Appl. Environ. Microbiol.">
        <title>Genomic Characteristics of a Novel Species of Ammonia-Oxidizing Archaea from the Jiulong River Estuary.</title>
        <authorList>
            <person name="Zou D."/>
            <person name="Wan R."/>
            <person name="Han L."/>
            <person name="Xu M.N."/>
            <person name="Liu Y."/>
            <person name="Liu H."/>
            <person name="Kao S.J."/>
            <person name="Li M."/>
        </authorList>
    </citation>
    <scope>NUCLEOTIDE SEQUENCE [LARGE SCALE GENOMIC DNA]</scope>
    <source>
        <strain evidence="1">W1bin1</strain>
    </source>
</reference>
<organism evidence="1 2">
    <name type="scientific">Candidatus Nitrosomaritimum aestuariumsis</name>
    <dbReference type="NCBI Taxonomy" id="3342354"/>
    <lineage>
        <taxon>Archaea</taxon>
        <taxon>Nitrososphaerota</taxon>
        <taxon>Nitrososphaeria</taxon>
        <taxon>Nitrosopumilales</taxon>
        <taxon>Nitrosopumilaceae</taxon>
        <taxon>Candidatus Nitrosomaritimum</taxon>
    </lineage>
</organism>
<sequence>MTSLLEDVNRMLANEYGDIPRLKEIKETLEQNKMLFVSERKYLVKLTRDHPEAPAVRVSSYDKPTTKYSTDEDLDIDELEEKIKVESEPS</sequence>
<dbReference type="EMBL" id="JACEMZ010000011">
    <property type="protein sequence ID" value="MBA4452143.1"/>
    <property type="molecule type" value="Genomic_DNA"/>
</dbReference>
<evidence type="ECO:0000313" key="1">
    <source>
        <dbReference type="EMBL" id="MBA4452143.1"/>
    </source>
</evidence>
<dbReference type="Proteomes" id="UP000559653">
    <property type="component" value="Unassembled WGS sequence"/>
</dbReference>
<protein>
    <submittedName>
        <fullName evidence="1">Uncharacterized protein</fullName>
    </submittedName>
</protein>
<evidence type="ECO:0000313" key="2">
    <source>
        <dbReference type="Proteomes" id="UP000559653"/>
    </source>
</evidence>
<accession>A0AC60VXB6</accession>
<name>A0AC60VXB6_9ARCH</name>
<comment type="caution">
    <text evidence="1">The sequence shown here is derived from an EMBL/GenBank/DDBJ whole genome shotgun (WGS) entry which is preliminary data.</text>
</comment>
<proteinExistence type="predicted"/>